<accession>A0A9D1EAT1</accession>
<dbReference type="SUPFAM" id="SSF52218">
    <property type="entry name" value="Flavoproteins"/>
    <property type="match status" value="1"/>
</dbReference>
<dbReference type="Proteomes" id="UP000823912">
    <property type="component" value="Unassembled WGS sequence"/>
</dbReference>
<protein>
    <recommendedName>
        <fullName evidence="4">Iron-sulfur protein</fullName>
    </recommendedName>
</protein>
<sequence length="337" mass="37939">ESWLEQIMFEIEENYWPTQPDSLSGSDLLERNPEETNPAQKADDTGKTERIYRSTLPETPKEKDYDVVIVTCCGDGEENLREMIRDFRRTLPCSTRVINLREFPFGGGCLGCLSCAVTGKCVYKDGFDTYLREEIQSGDAIVYAFSIENHYAHSTMKEYDDRQFCNGHRTVTQGSPVAYLISGDYSRERNLQMVVEARSEVGGNYLAGVATDEGDTAGAIQALADHLIFALEHKACRPMNFYGVGGTKIFRDLIYTMQGLMKADHKFYKEHGIYDDFPQKNRGTIWKMKLVGGLLAVPAVQEKMKGQLSGVIVEPYRKVIAGEESGAQAEEQRDNQK</sequence>
<name>A0A9D1EAT1_9FIRM</name>
<dbReference type="EMBL" id="DVHM01000162">
    <property type="protein sequence ID" value="HIR71530.1"/>
    <property type="molecule type" value="Genomic_DNA"/>
</dbReference>
<dbReference type="AlphaFoldDB" id="A0A9D1EAT1"/>
<feature type="non-terminal residue" evidence="2">
    <location>
        <position position="1"/>
    </location>
</feature>
<evidence type="ECO:0008006" key="4">
    <source>
        <dbReference type="Google" id="ProtNLM"/>
    </source>
</evidence>
<reference evidence="2" key="1">
    <citation type="submission" date="2020-10" db="EMBL/GenBank/DDBJ databases">
        <authorList>
            <person name="Gilroy R."/>
        </authorList>
    </citation>
    <scope>NUCLEOTIDE SEQUENCE</scope>
    <source>
        <strain evidence="2">ChiSjej5B23-6657</strain>
    </source>
</reference>
<evidence type="ECO:0000256" key="1">
    <source>
        <dbReference type="SAM" id="MobiDB-lite"/>
    </source>
</evidence>
<gene>
    <name evidence="2" type="ORF">IAA55_09645</name>
</gene>
<reference evidence="2" key="2">
    <citation type="journal article" date="2021" name="PeerJ">
        <title>Extensive microbial diversity within the chicken gut microbiome revealed by metagenomics and culture.</title>
        <authorList>
            <person name="Gilroy R."/>
            <person name="Ravi A."/>
            <person name="Getino M."/>
            <person name="Pursley I."/>
            <person name="Horton D.L."/>
            <person name="Alikhan N.F."/>
            <person name="Baker D."/>
            <person name="Gharbi K."/>
            <person name="Hall N."/>
            <person name="Watson M."/>
            <person name="Adriaenssens E.M."/>
            <person name="Foster-Nyarko E."/>
            <person name="Jarju S."/>
            <person name="Secka A."/>
            <person name="Antonio M."/>
            <person name="Oren A."/>
            <person name="Chaudhuri R.R."/>
            <person name="La Ragione R."/>
            <person name="Hildebrand F."/>
            <person name="Pallen M.J."/>
        </authorList>
    </citation>
    <scope>NUCLEOTIDE SEQUENCE</scope>
    <source>
        <strain evidence="2">ChiSjej5B23-6657</strain>
    </source>
</reference>
<comment type="caution">
    <text evidence="2">The sequence shown here is derived from an EMBL/GenBank/DDBJ whole genome shotgun (WGS) entry which is preliminary data.</text>
</comment>
<evidence type="ECO:0000313" key="2">
    <source>
        <dbReference type="EMBL" id="HIR71530.1"/>
    </source>
</evidence>
<feature type="compositionally biased region" description="Basic and acidic residues" evidence="1">
    <location>
        <begin position="41"/>
        <end position="52"/>
    </location>
</feature>
<feature type="region of interest" description="Disordered" evidence="1">
    <location>
        <begin position="15"/>
        <end position="56"/>
    </location>
</feature>
<proteinExistence type="predicted"/>
<dbReference type="InterPro" id="IPR029039">
    <property type="entry name" value="Flavoprotein-like_sf"/>
</dbReference>
<organism evidence="2 3">
    <name type="scientific">Candidatus Pullilachnospira gallistercoris</name>
    <dbReference type="NCBI Taxonomy" id="2840911"/>
    <lineage>
        <taxon>Bacteria</taxon>
        <taxon>Bacillati</taxon>
        <taxon>Bacillota</taxon>
        <taxon>Clostridia</taxon>
        <taxon>Lachnospirales</taxon>
        <taxon>Lachnospiraceae</taxon>
        <taxon>Lachnospiraceae incertae sedis</taxon>
        <taxon>Candidatus Pullilachnospira</taxon>
    </lineage>
</organism>
<evidence type="ECO:0000313" key="3">
    <source>
        <dbReference type="Proteomes" id="UP000823912"/>
    </source>
</evidence>
<feature type="compositionally biased region" description="Polar residues" evidence="1">
    <location>
        <begin position="16"/>
        <end position="25"/>
    </location>
</feature>
<dbReference type="Gene3D" id="3.40.50.360">
    <property type="match status" value="1"/>
</dbReference>